<sequence length="239" mass="26185">MHLSLLSVFVSLAVPLRILACEGDCITNTTTAICDRYKHPVGEEIIHTFKLVPLSGSAPVSPPSLMIPITNCYSNNSWSAMRQNIFPGYFHGKCLDRNGNEPAGCPNPNCPIVCGTPGSMVHFYSIFVSIAHNTTCSSLMSCADPNSESYRALEKRVTTHMSESRLQTGPGPQILRYRRPSVFEDEKPAASPITKKDIEPALTRILAKFPEVLVKCCGGSDLPSCTWARQMHALILSYP</sequence>
<feature type="chain" id="PRO_5034740006" evidence="1">
    <location>
        <begin position="21"/>
        <end position="239"/>
    </location>
</feature>
<keyword evidence="1" id="KW-0732">Signal</keyword>
<protein>
    <submittedName>
        <fullName evidence="2">Uncharacterized protein</fullName>
    </submittedName>
</protein>
<gene>
    <name evidence="2" type="ORF">MVEN_00779500</name>
</gene>
<organism evidence="2 3">
    <name type="scientific">Mycena venus</name>
    <dbReference type="NCBI Taxonomy" id="2733690"/>
    <lineage>
        <taxon>Eukaryota</taxon>
        <taxon>Fungi</taxon>
        <taxon>Dikarya</taxon>
        <taxon>Basidiomycota</taxon>
        <taxon>Agaricomycotina</taxon>
        <taxon>Agaricomycetes</taxon>
        <taxon>Agaricomycetidae</taxon>
        <taxon>Agaricales</taxon>
        <taxon>Marasmiineae</taxon>
        <taxon>Mycenaceae</taxon>
        <taxon>Mycena</taxon>
    </lineage>
</organism>
<comment type="caution">
    <text evidence="2">The sequence shown here is derived from an EMBL/GenBank/DDBJ whole genome shotgun (WGS) entry which is preliminary data.</text>
</comment>
<evidence type="ECO:0000313" key="3">
    <source>
        <dbReference type="Proteomes" id="UP000620124"/>
    </source>
</evidence>
<dbReference type="EMBL" id="JACAZI010000005">
    <property type="protein sequence ID" value="KAF7360488.1"/>
    <property type="molecule type" value="Genomic_DNA"/>
</dbReference>
<dbReference type="AlphaFoldDB" id="A0A8H6YIM7"/>
<feature type="signal peptide" evidence="1">
    <location>
        <begin position="1"/>
        <end position="20"/>
    </location>
</feature>
<accession>A0A8H6YIM7</accession>
<dbReference type="OrthoDB" id="3255642at2759"/>
<keyword evidence="3" id="KW-1185">Reference proteome</keyword>
<evidence type="ECO:0000256" key="1">
    <source>
        <dbReference type="SAM" id="SignalP"/>
    </source>
</evidence>
<proteinExistence type="predicted"/>
<evidence type="ECO:0000313" key="2">
    <source>
        <dbReference type="EMBL" id="KAF7360488.1"/>
    </source>
</evidence>
<reference evidence="2" key="1">
    <citation type="submission" date="2020-05" db="EMBL/GenBank/DDBJ databases">
        <title>Mycena genomes resolve the evolution of fungal bioluminescence.</title>
        <authorList>
            <person name="Tsai I.J."/>
        </authorList>
    </citation>
    <scope>NUCLEOTIDE SEQUENCE</scope>
    <source>
        <strain evidence="2">CCC161011</strain>
    </source>
</reference>
<name>A0A8H6YIM7_9AGAR</name>
<dbReference type="Proteomes" id="UP000620124">
    <property type="component" value="Unassembled WGS sequence"/>
</dbReference>